<evidence type="ECO:0000313" key="2">
    <source>
        <dbReference type="EMBL" id="MBP0726027.1"/>
    </source>
</evidence>
<sequence>MYTILNKLNFKKRQILKEIERIDKEIQILLTKKKQFVTFYNENVISNEDLVVYQELTDNKINDLQAKKALLNEVYTGTKVTLPI</sequence>
<keyword evidence="1" id="KW-0175">Coiled coil</keyword>
<protein>
    <submittedName>
        <fullName evidence="2">Uncharacterized protein</fullName>
    </submittedName>
</protein>
<gene>
    <name evidence="2" type="ORF">J5Y03_12670</name>
</gene>
<organism evidence="2 3">
    <name type="scientific">Gottfriedia endophytica</name>
    <dbReference type="NCBI Taxonomy" id="2820819"/>
    <lineage>
        <taxon>Bacteria</taxon>
        <taxon>Bacillati</taxon>
        <taxon>Bacillota</taxon>
        <taxon>Bacilli</taxon>
        <taxon>Bacillales</taxon>
        <taxon>Bacillaceae</taxon>
        <taxon>Gottfriedia</taxon>
    </lineage>
</organism>
<name>A0A940NKS3_9BACI</name>
<dbReference type="AlphaFoldDB" id="A0A940NKS3"/>
<evidence type="ECO:0000313" key="3">
    <source>
        <dbReference type="Proteomes" id="UP000682134"/>
    </source>
</evidence>
<dbReference type="Proteomes" id="UP000682134">
    <property type="component" value="Unassembled WGS sequence"/>
</dbReference>
<feature type="coiled-coil region" evidence="1">
    <location>
        <begin position="5"/>
        <end position="32"/>
    </location>
</feature>
<dbReference type="RefSeq" id="WP_209406218.1">
    <property type="nucleotide sequence ID" value="NZ_JAGIYQ010000008.1"/>
</dbReference>
<comment type="caution">
    <text evidence="2">The sequence shown here is derived from an EMBL/GenBank/DDBJ whole genome shotgun (WGS) entry which is preliminary data.</text>
</comment>
<accession>A0A940NKS3</accession>
<dbReference type="EMBL" id="JAGIYQ010000008">
    <property type="protein sequence ID" value="MBP0726027.1"/>
    <property type="molecule type" value="Genomic_DNA"/>
</dbReference>
<keyword evidence="3" id="KW-1185">Reference proteome</keyword>
<evidence type="ECO:0000256" key="1">
    <source>
        <dbReference type="SAM" id="Coils"/>
    </source>
</evidence>
<reference evidence="2" key="1">
    <citation type="submission" date="2021-04" db="EMBL/GenBank/DDBJ databases">
        <title>Genome seq and assembly of Bacillus sp.</title>
        <authorList>
            <person name="Chhetri G."/>
        </authorList>
    </citation>
    <scope>NUCLEOTIDE SEQUENCE</scope>
    <source>
        <strain evidence="2">RG28</strain>
    </source>
</reference>
<proteinExistence type="predicted"/>